<dbReference type="Proteomes" id="UP000026960">
    <property type="component" value="Chromosome 3"/>
</dbReference>
<name>A0A0D3FQB1_9ORYZ</name>
<dbReference type="HOGENOM" id="CLU_2007616_0_0_1"/>
<dbReference type="Gramene" id="OBART03G37780.1">
    <property type="protein sequence ID" value="OBART03G37780.1"/>
    <property type="gene ID" value="OBART03G37780"/>
</dbReference>
<organism evidence="1">
    <name type="scientific">Oryza barthii</name>
    <dbReference type="NCBI Taxonomy" id="65489"/>
    <lineage>
        <taxon>Eukaryota</taxon>
        <taxon>Viridiplantae</taxon>
        <taxon>Streptophyta</taxon>
        <taxon>Embryophyta</taxon>
        <taxon>Tracheophyta</taxon>
        <taxon>Spermatophyta</taxon>
        <taxon>Magnoliopsida</taxon>
        <taxon>Liliopsida</taxon>
        <taxon>Poales</taxon>
        <taxon>Poaceae</taxon>
        <taxon>BOP clade</taxon>
        <taxon>Oryzoideae</taxon>
        <taxon>Oryzeae</taxon>
        <taxon>Oryzinae</taxon>
        <taxon>Oryza</taxon>
    </lineage>
</organism>
<evidence type="ECO:0000313" key="1">
    <source>
        <dbReference type="EnsemblPlants" id="OBART03G37780.1"/>
    </source>
</evidence>
<dbReference type="AlphaFoldDB" id="A0A0D3FQB1"/>
<reference evidence="1" key="2">
    <citation type="submission" date="2015-03" db="UniProtKB">
        <authorList>
            <consortium name="EnsemblPlants"/>
        </authorList>
    </citation>
    <scope>IDENTIFICATION</scope>
</reference>
<protein>
    <submittedName>
        <fullName evidence="1">Uncharacterized protein</fullName>
    </submittedName>
</protein>
<dbReference type="STRING" id="65489.A0A0D3FQB1"/>
<dbReference type="PaxDb" id="65489-OBART03G37780.1"/>
<sequence>MLSLVGRAVRLSFAVARIFSKAAAFFFFYAITESSNKEVTVGERKFPKEVVVAYVDYCKRASVCEENQRVCHMCVFIEQRCQNYIVKQSKKPGKLYATNYFGSSIITLAFDIVHLLPILDEATG</sequence>
<dbReference type="EnsemblPlants" id="OBART03G37780.1">
    <property type="protein sequence ID" value="OBART03G37780.1"/>
    <property type="gene ID" value="OBART03G37780"/>
</dbReference>
<evidence type="ECO:0000313" key="2">
    <source>
        <dbReference type="Proteomes" id="UP000026960"/>
    </source>
</evidence>
<proteinExistence type="predicted"/>
<keyword evidence="2" id="KW-1185">Reference proteome</keyword>
<reference evidence="1" key="1">
    <citation type="journal article" date="2009" name="Rice">
        <title>De Novo Next Generation Sequencing of Plant Genomes.</title>
        <authorList>
            <person name="Rounsley S."/>
            <person name="Marri P.R."/>
            <person name="Yu Y."/>
            <person name="He R."/>
            <person name="Sisneros N."/>
            <person name="Goicoechea J.L."/>
            <person name="Lee S.J."/>
            <person name="Angelova A."/>
            <person name="Kudrna D."/>
            <person name="Luo M."/>
            <person name="Affourtit J."/>
            <person name="Desany B."/>
            <person name="Knight J."/>
            <person name="Niazi F."/>
            <person name="Egholm M."/>
            <person name="Wing R.A."/>
        </authorList>
    </citation>
    <scope>NUCLEOTIDE SEQUENCE [LARGE SCALE GENOMIC DNA]</scope>
    <source>
        <strain evidence="1">cv. IRGC 105608</strain>
    </source>
</reference>
<accession>A0A0D3FQB1</accession>